<evidence type="ECO:0000313" key="2">
    <source>
        <dbReference type="Proteomes" id="UP000631114"/>
    </source>
</evidence>
<dbReference type="OrthoDB" id="692976at2759"/>
<accession>A0A835HEI6</accession>
<dbReference type="AlphaFoldDB" id="A0A835HEI6"/>
<sequence>MRAKYGKFLNPVLEDPKSPSNPSFMFRSIMKAKAIVARGMVWQVGDGSKINFWNDPWVYFLGVYKPLKHWMEAQDIPIVTVQDAILAGGDSRGEFLGGKVSRVKATSPGEAEALAAEPRRNYAVQRTLER</sequence>
<dbReference type="Proteomes" id="UP000631114">
    <property type="component" value="Unassembled WGS sequence"/>
</dbReference>
<organism evidence="1 2">
    <name type="scientific">Coptis chinensis</name>
    <dbReference type="NCBI Taxonomy" id="261450"/>
    <lineage>
        <taxon>Eukaryota</taxon>
        <taxon>Viridiplantae</taxon>
        <taxon>Streptophyta</taxon>
        <taxon>Embryophyta</taxon>
        <taxon>Tracheophyta</taxon>
        <taxon>Spermatophyta</taxon>
        <taxon>Magnoliopsida</taxon>
        <taxon>Ranunculales</taxon>
        <taxon>Ranunculaceae</taxon>
        <taxon>Coptidoideae</taxon>
        <taxon>Coptis</taxon>
    </lineage>
</organism>
<comment type="caution">
    <text evidence="1">The sequence shown here is derived from an EMBL/GenBank/DDBJ whole genome shotgun (WGS) entry which is preliminary data.</text>
</comment>
<proteinExistence type="predicted"/>
<gene>
    <name evidence="1" type="ORF">IFM89_020555</name>
</gene>
<keyword evidence="2" id="KW-1185">Reference proteome</keyword>
<name>A0A835HEI6_9MAGN</name>
<protein>
    <submittedName>
        <fullName evidence="1">Uncharacterized protein</fullName>
    </submittedName>
</protein>
<evidence type="ECO:0000313" key="1">
    <source>
        <dbReference type="EMBL" id="KAF9597675.1"/>
    </source>
</evidence>
<reference evidence="1 2" key="1">
    <citation type="submission" date="2020-10" db="EMBL/GenBank/DDBJ databases">
        <title>The Coptis chinensis genome and diversification of protoberbering-type alkaloids.</title>
        <authorList>
            <person name="Wang B."/>
            <person name="Shu S."/>
            <person name="Song C."/>
            <person name="Liu Y."/>
        </authorList>
    </citation>
    <scope>NUCLEOTIDE SEQUENCE [LARGE SCALE GENOMIC DNA]</scope>
    <source>
        <strain evidence="1">HL-2020</strain>
        <tissue evidence="1">Leaf</tissue>
    </source>
</reference>
<dbReference type="EMBL" id="JADFTS010000007">
    <property type="protein sequence ID" value="KAF9597675.1"/>
    <property type="molecule type" value="Genomic_DNA"/>
</dbReference>
<feature type="non-terminal residue" evidence="1">
    <location>
        <position position="1"/>
    </location>
</feature>